<reference evidence="2 3" key="1">
    <citation type="submission" date="2024-01" db="EMBL/GenBank/DDBJ databases">
        <title>Mesobacterium rodlantinim sp. nov., isolated from shallow sea hydrothermal systems off Kueishantao Island.</title>
        <authorList>
            <person name="Su Z."/>
            <person name="Tang K."/>
        </authorList>
    </citation>
    <scope>NUCLEOTIDE SEQUENCE [LARGE SCALE GENOMIC DNA]</scope>
    <source>
        <strain evidence="2 3">TK19101</strain>
    </source>
</reference>
<proteinExistence type="predicted"/>
<comment type="caution">
    <text evidence="2">The sequence shown here is derived from an EMBL/GenBank/DDBJ whole genome shotgun (WGS) entry which is preliminary data.</text>
</comment>
<dbReference type="SUPFAM" id="SSF54427">
    <property type="entry name" value="NTF2-like"/>
    <property type="match status" value="2"/>
</dbReference>
<dbReference type="Pfam" id="PF12680">
    <property type="entry name" value="SnoaL_2"/>
    <property type="match status" value="1"/>
</dbReference>
<evidence type="ECO:0000313" key="3">
    <source>
        <dbReference type="Proteomes" id="UP001348149"/>
    </source>
</evidence>
<dbReference type="InterPro" id="IPR037401">
    <property type="entry name" value="SnoaL-like"/>
</dbReference>
<evidence type="ECO:0000313" key="2">
    <source>
        <dbReference type="EMBL" id="MEC3859937.1"/>
    </source>
</evidence>
<keyword evidence="3" id="KW-1185">Reference proteome</keyword>
<feature type="domain" description="SnoaL-like" evidence="1">
    <location>
        <begin position="166"/>
        <end position="267"/>
    </location>
</feature>
<accession>A0ABU6HBT7</accession>
<dbReference type="Gene3D" id="3.10.450.50">
    <property type="match status" value="2"/>
</dbReference>
<dbReference type="InterPro" id="IPR032710">
    <property type="entry name" value="NTF2-like_dom_sf"/>
</dbReference>
<name>A0ABU6HBT7_9RHOB</name>
<dbReference type="Proteomes" id="UP001348149">
    <property type="component" value="Unassembled WGS sequence"/>
</dbReference>
<gene>
    <name evidence="2" type="ORF">VK792_01450</name>
</gene>
<dbReference type="RefSeq" id="WP_326295524.1">
    <property type="nucleotide sequence ID" value="NZ_JAYLLH010000002.1"/>
</dbReference>
<evidence type="ECO:0000259" key="1">
    <source>
        <dbReference type="Pfam" id="PF12680"/>
    </source>
</evidence>
<dbReference type="EMBL" id="JAYLLH010000002">
    <property type="protein sequence ID" value="MEC3859937.1"/>
    <property type="molecule type" value="Genomic_DNA"/>
</dbReference>
<sequence length="293" mass="30905">MDEDLFSQLAEVLVRRDLGSRLGRLFTPEVAVWWPFGQAEGVGAAEMALLPLSLALPRVQVRGEDLISDGSGLAAARLVLSAPAVAPGVLGAGAGAVRFRVMAELDLRGGRVARAVLIPDSGAVLTQAGQVTRAWAVGRAVRALPTPAACRGDSGHWARAWGDLLEGAMRGGFSAFARQYDPAAQIDWPGGTVAHGPAAADALWLGLRGAFPSARFTLHHRLGRADALMPPRASVRWRLVGRHDGWGPFGAPSGAEVTLDGISMVEFGPEGIRREWTVYDEAAIWAQIGAGRS</sequence>
<organism evidence="2 3">
    <name type="scientific">Mesobacterium hydrothermale</name>
    <dbReference type="NCBI Taxonomy" id="3111907"/>
    <lineage>
        <taxon>Bacteria</taxon>
        <taxon>Pseudomonadati</taxon>
        <taxon>Pseudomonadota</taxon>
        <taxon>Alphaproteobacteria</taxon>
        <taxon>Rhodobacterales</taxon>
        <taxon>Roseobacteraceae</taxon>
        <taxon>Mesobacterium</taxon>
    </lineage>
</organism>
<protein>
    <submittedName>
        <fullName evidence="2">Nuclear transport factor 2 family protein</fullName>
    </submittedName>
</protein>